<dbReference type="Gene3D" id="1.10.357.10">
    <property type="entry name" value="Tetracycline Repressor, domain 2"/>
    <property type="match status" value="1"/>
</dbReference>
<keyword evidence="2 4" id="KW-0238">DNA-binding</keyword>
<evidence type="ECO:0000313" key="7">
    <source>
        <dbReference type="Proteomes" id="UP001597168"/>
    </source>
</evidence>
<keyword evidence="1" id="KW-0805">Transcription regulation</keyword>
<dbReference type="PROSITE" id="PS50977">
    <property type="entry name" value="HTH_TETR_2"/>
    <property type="match status" value="1"/>
</dbReference>
<evidence type="ECO:0000256" key="2">
    <source>
        <dbReference type="ARBA" id="ARBA00023125"/>
    </source>
</evidence>
<dbReference type="EMBL" id="JBHTLK010000154">
    <property type="protein sequence ID" value="MFD1150346.1"/>
    <property type="molecule type" value="Genomic_DNA"/>
</dbReference>
<dbReference type="Pfam" id="PF02909">
    <property type="entry name" value="TetR_C_1"/>
    <property type="match status" value="1"/>
</dbReference>
<feature type="domain" description="HTH tetR-type" evidence="5">
    <location>
        <begin position="24"/>
        <end position="84"/>
    </location>
</feature>
<sequence length="264" mass="27496">MDLAGTLDLLWGDRPGPRRGPKPALTHDRIARAGIAIADAEGLAAVSMQRVAADLGFTKMSLYRYVPGKAELVALMADLAIGAPPADVTAPLSTHAAPDGTAPPTADDRCDRLRGWALALLPGFLRHPWVLEATTGPRVVGPHELAWMEAALALLDGTGLGGAERMDVLAVLAGHVRNIAQQVATKPGGDTGTRFAEILTEVVRERGDRYPAIKAALADATDAARGGARDGALGYGLDLILDGLRARVRSRAPGAARDGDSTQS</sequence>
<dbReference type="SUPFAM" id="SSF46689">
    <property type="entry name" value="Homeodomain-like"/>
    <property type="match status" value="1"/>
</dbReference>
<protein>
    <submittedName>
        <fullName evidence="6">TetR/AcrR family transcriptional regulator</fullName>
    </submittedName>
</protein>
<evidence type="ECO:0000256" key="3">
    <source>
        <dbReference type="ARBA" id="ARBA00023163"/>
    </source>
</evidence>
<dbReference type="Gene3D" id="1.10.10.60">
    <property type="entry name" value="Homeodomain-like"/>
    <property type="match status" value="1"/>
</dbReference>
<dbReference type="InterPro" id="IPR009057">
    <property type="entry name" value="Homeodomain-like_sf"/>
</dbReference>
<feature type="DNA-binding region" description="H-T-H motif" evidence="4">
    <location>
        <begin position="47"/>
        <end position="66"/>
    </location>
</feature>
<dbReference type="SUPFAM" id="SSF48498">
    <property type="entry name" value="Tetracyclin repressor-like, C-terminal domain"/>
    <property type="match status" value="1"/>
</dbReference>
<keyword evidence="7" id="KW-1185">Reference proteome</keyword>
<organism evidence="6 7">
    <name type="scientific">Saccharothrix hoggarensis</name>
    <dbReference type="NCBI Taxonomy" id="913853"/>
    <lineage>
        <taxon>Bacteria</taxon>
        <taxon>Bacillati</taxon>
        <taxon>Actinomycetota</taxon>
        <taxon>Actinomycetes</taxon>
        <taxon>Pseudonocardiales</taxon>
        <taxon>Pseudonocardiaceae</taxon>
        <taxon>Saccharothrix</taxon>
    </lineage>
</organism>
<keyword evidence="3" id="KW-0804">Transcription</keyword>
<dbReference type="InterPro" id="IPR036271">
    <property type="entry name" value="Tet_transcr_reg_TetR-rel_C_sf"/>
</dbReference>
<comment type="caution">
    <text evidence="6">The sequence shown here is derived from an EMBL/GenBank/DDBJ whole genome shotgun (WGS) entry which is preliminary data.</text>
</comment>
<proteinExistence type="predicted"/>
<evidence type="ECO:0000256" key="4">
    <source>
        <dbReference type="PROSITE-ProRule" id="PRU00335"/>
    </source>
</evidence>
<accession>A0ABW3QZV8</accession>
<dbReference type="PANTHER" id="PTHR30055">
    <property type="entry name" value="HTH-TYPE TRANSCRIPTIONAL REGULATOR RUTR"/>
    <property type="match status" value="1"/>
</dbReference>
<dbReference type="InterPro" id="IPR004111">
    <property type="entry name" value="Repressor_TetR_C"/>
</dbReference>
<dbReference type="RefSeq" id="WP_380726356.1">
    <property type="nucleotide sequence ID" value="NZ_JBHTLK010000154.1"/>
</dbReference>
<dbReference type="Pfam" id="PF00440">
    <property type="entry name" value="TetR_N"/>
    <property type="match status" value="1"/>
</dbReference>
<dbReference type="InterPro" id="IPR001647">
    <property type="entry name" value="HTH_TetR"/>
</dbReference>
<dbReference type="PANTHER" id="PTHR30055:SF151">
    <property type="entry name" value="TRANSCRIPTIONAL REGULATORY PROTEIN"/>
    <property type="match status" value="1"/>
</dbReference>
<dbReference type="Proteomes" id="UP001597168">
    <property type="component" value="Unassembled WGS sequence"/>
</dbReference>
<evidence type="ECO:0000313" key="6">
    <source>
        <dbReference type="EMBL" id="MFD1150346.1"/>
    </source>
</evidence>
<reference evidence="7" key="1">
    <citation type="journal article" date="2019" name="Int. J. Syst. Evol. Microbiol.">
        <title>The Global Catalogue of Microorganisms (GCM) 10K type strain sequencing project: providing services to taxonomists for standard genome sequencing and annotation.</title>
        <authorList>
            <consortium name="The Broad Institute Genomics Platform"/>
            <consortium name="The Broad Institute Genome Sequencing Center for Infectious Disease"/>
            <person name="Wu L."/>
            <person name="Ma J."/>
        </authorList>
    </citation>
    <scope>NUCLEOTIDE SEQUENCE [LARGE SCALE GENOMIC DNA]</scope>
    <source>
        <strain evidence="7">CCUG 60214</strain>
    </source>
</reference>
<gene>
    <name evidence="6" type="ORF">ACFQ3T_24700</name>
</gene>
<dbReference type="InterPro" id="IPR050109">
    <property type="entry name" value="HTH-type_TetR-like_transc_reg"/>
</dbReference>
<evidence type="ECO:0000259" key="5">
    <source>
        <dbReference type="PROSITE" id="PS50977"/>
    </source>
</evidence>
<evidence type="ECO:0000256" key="1">
    <source>
        <dbReference type="ARBA" id="ARBA00023015"/>
    </source>
</evidence>
<name>A0ABW3QZV8_9PSEU</name>